<keyword evidence="4 7" id="KW-0812">Transmembrane</keyword>
<dbReference type="GO" id="GO:0016020">
    <property type="term" value="C:membrane"/>
    <property type="evidence" value="ECO:0007669"/>
    <property type="project" value="UniProtKB-SubCell"/>
</dbReference>
<dbReference type="InterPro" id="IPR002794">
    <property type="entry name" value="DUF92_TMEM19"/>
</dbReference>
<evidence type="ECO:0000256" key="4">
    <source>
        <dbReference type="ARBA" id="ARBA00022692"/>
    </source>
</evidence>
<feature type="transmembrane region" description="Helical" evidence="7">
    <location>
        <begin position="21"/>
        <end position="40"/>
    </location>
</feature>
<dbReference type="Pfam" id="PF01940">
    <property type="entry name" value="DUF92"/>
    <property type="match status" value="1"/>
</dbReference>
<evidence type="ECO:0000313" key="8">
    <source>
        <dbReference type="EMBL" id="JAV02967.1"/>
    </source>
</evidence>
<protein>
    <recommendedName>
        <fullName evidence="3">Transmembrane protein 19</fullName>
    </recommendedName>
</protein>
<keyword evidence="5 7" id="KW-1133">Transmembrane helix</keyword>
<dbReference type="PANTHER" id="PTHR13353">
    <property type="entry name" value="TRANSMEMBRANE PROTEIN 19"/>
    <property type="match status" value="1"/>
</dbReference>
<sequence length="345" mass="38032">MAEKKVSPEMEERKQSRFYTYLPIFLCSLAIPLSMFMWLGHLAFTKFTSHPEDDNLEIPPTRWLMSILIPTLFAVYGYRRKSVDLSGAILGFVIAVVNTVANYAFLSCLIVFFVTGSRATKFRSAQKAKIEEDFRGGEGKRNWIQVLCNAGMALQLSFLYLIDCGPGERPIDFGPLYRSSWLGIALMSAFACCNGDTWASELGSVLSKADPFLITTRKRVPRGTNGGVTPIGLLVSFLGGLVVGIGYYFTIIYTVDRVILIRSPPQWPLIVFGGVAGLLGSIVDSLIGATLQYSGQDEKGRIVEHPGKNVRHISGIRILDNHSVNLISSIATGVIMPTIAIHFWP</sequence>
<evidence type="ECO:0000256" key="5">
    <source>
        <dbReference type="ARBA" id="ARBA00022989"/>
    </source>
</evidence>
<comment type="subcellular location">
    <subcellularLocation>
        <location evidence="1">Membrane</location>
        <topology evidence="1">Multi-pass membrane protein</topology>
    </subcellularLocation>
</comment>
<organism evidence="8">
    <name type="scientific">Nyssomyia neivai</name>
    <dbReference type="NCBI Taxonomy" id="330878"/>
    <lineage>
        <taxon>Eukaryota</taxon>
        <taxon>Metazoa</taxon>
        <taxon>Ecdysozoa</taxon>
        <taxon>Arthropoda</taxon>
        <taxon>Hexapoda</taxon>
        <taxon>Insecta</taxon>
        <taxon>Pterygota</taxon>
        <taxon>Neoptera</taxon>
        <taxon>Endopterygota</taxon>
        <taxon>Diptera</taxon>
        <taxon>Nematocera</taxon>
        <taxon>Psychodoidea</taxon>
        <taxon>Psychodidae</taxon>
        <taxon>Nyssomyia</taxon>
    </lineage>
</organism>
<comment type="similarity">
    <text evidence="2">Belongs to the TMEM19 family.</text>
</comment>
<feature type="transmembrane region" description="Helical" evidence="7">
    <location>
        <begin position="269"/>
        <end position="291"/>
    </location>
</feature>
<name>A0A1L8D9E0_9DIPT</name>
<feature type="transmembrane region" description="Helical" evidence="7">
    <location>
        <begin position="90"/>
        <end position="114"/>
    </location>
</feature>
<evidence type="ECO:0000256" key="2">
    <source>
        <dbReference type="ARBA" id="ARBA00009012"/>
    </source>
</evidence>
<keyword evidence="6 7" id="KW-0472">Membrane</keyword>
<feature type="transmembrane region" description="Helical" evidence="7">
    <location>
        <begin position="324"/>
        <end position="344"/>
    </location>
</feature>
<dbReference type="AlphaFoldDB" id="A0A1L8D9E0"/>
<accession>A0A1L8D9E0</accession>
<evidence type="ECO:0000256" key="3">
    <source>
        <dbReference type="ARBA" id="ARBA00014258"/>
    </source>
</evidence>
<dbReference type="EMBL" id="GFDF01011117">
    <property type="protein sequence ID" value="JAV02967.1"/>
    <property type="molecule type" value="Transcribed_RNA"/>
</dbReference>
<evidence type="ECO:0000256" key="1">
    <source>
        <dbReference type="ARBA" id="ARBA00004141"/>
    </source>
</evidence>
<evidence type="ECO:0000256" key="7">
    <source>
        <dbReference type="SAM" id="Phobius"/>
    </source>
</evidence>
<dbReference type="PANTHER" id="PTHR13353:SF5">
    <property type="entry name" value="TRANSMEMBRANE PROTEIN 19"/>
    <property type="match status" value="1"/>
</dbReference>
<feature type="transmembrane region" description="Helical" evidence="7">
    <location>
        <begin position="227"/>
        <end position="249"/>
    </location>
</feature>
<proteinExistence type="inferred from homology"/>
<evidence type="ECO:0000256" key="6">
    <source>
        <dbReference type="ARBA" id="ARBA00023136"/>
    </source>
</evidence>
<reference evidence="8" key="1">
    <citation type="submission" date="2016-12" db="EMBL/GenBank/DDBJ databases">
        <title>An insight into the sialome and mialome of the sand fly, Nyssomyia neivai.</title>
        <authorList>
            <person name="Sebastian V."/>
            <person name="Goulart T.M."/>
            <person name="Oliveira W."/>
            <person name="Calvo E."/>
            <person name="Oliveira L.F."/>
            <person name="Pinto M.C."/>
            <person name="Rosselino A.M."/>
            <person name="Ribeiro J.M."/>
        </authorList>
    </citation>
    <scope>NUCLEOTIDE SEQUENCE</scope>
</reference>